<dbReference type="AlphaFoldDB" id="A0AAD5YLJ3"/>
<accession>A0AAD5YLJ3</accession>
<evidence type="ECO:0000259" key="2">
    <source>
        <dbReference type="Pfam" id="PF12770"/>
    </source>
</evidence>
<feature type="domain" description="CHAT" evidence="2">
    <location>
        <begin position="929"/>
        <end position="1225"/>
    </location>
</feature>
<dbReference type="Pfam" id="PF12770">
    <property type="entry name" value="CHAT"/>
    <property type="match status" value="1"/>
</dbReference>
<feature type="region of interest" description="Disordered" evidence="1">
    <location>
        <begin position="1"/>
        <end position="21"/>
    </location>
</feature>
<comment type="caution">
    <text evidence="3">The sequence shown here is derived from an EMBL/GenBank/DDBJ whole genome shotgun (WGS) entry which is preliminary data.</text>
</comment>
<evidence type="ECO:0000256" key="1">
    <source>
        <dbReference type="SAM" id="MobiDB-lite"/>
    </source>
</evidence>
<reference evidence="3" key="1">
    <citation type="submission" date="2022-07" db="EMBL/GenBank/DDBJ databases">
        <title>Genome Sequence of Physisporinus lineatus.</title>
        <authorList>
            <person name="Buettner E."/>
        </authorList>
    </citation>
    <scope>NUCLEOTIDE SEQUENCE</scope>
    <source>
        <strain evidence="3">VT162</strain>
    </source>
</reference>
<dbReference type="InterPro" id="IPR024983">
    <property type="entry name" value="CHAT_dom"/>
</dbReference>
<feature type="compositionally biased region" description="Low complexity" evidence="1">
    <location>
        <begin position="855"/>
        <end position="871"/>
    </location>
</feature>
<evidence type="ECO:0000313" key="4">
    <source>
        <dbReference type="Proteomes" id="UP001212997"/>
    </source>
</evidence>
<name>A0AAD5YLJ3_9APHY</name>
<proteinExistence type="predicted"/>
<sequence length="1226" mass="137670">MSHFHSTPSLRHTGFPRHPENEAFDQMTHTHTSNCVTPIYYHDPSCTRCKGLHVALVPSQAPQPSPVDIVLGVLQFFDVSKQLIEFGNKLSEVPFTSRDSNSLSNTILELDHVVAMVDVASSRECLEAELPILHAALIIQATALQTRFRLLGQIPDIDRSILLFQMMLNDDIICNDPSVQAIISRNIAAGVRLRYNHTGDTHDLAVVIESQERLLLQAFYMSAEERLEGYLALTSHLRQQLYATRCQESNDNVLQLCEDLLQVAVDMEPAKQMCLYGDMLITQSVFGEKARDLPLALGIMQRGHDLANARDKVKWQSMYCFFLIIQLKLALMSGDQLYGTSLEREIDSHNDSIAWFDDYMAVFAADSDLNLDAAIEALQEAYLPWAQDLRSASGRTILLTIALLERYNRSGHPQDLRNALSTRSQAQSLLPFGTYCIDITMIRCAAEDFGFSDAEEVEDKLVRALRTHAIRGCPNPTADGPRGYRHSIGHHNLVYSMCCRQRALQPGQALQRLLVSSKLPISRIENIALVKSDLSNLLLSANDFTYRFELLCALADLHFVMWDRQHELGELVEGLECIEEALAMLDNGDWNCACVIKAEWARRFLELHAIESPDDGVLKAVHAHDYLRAVSTDPCHFAPLQRLESAFNWFKALPMMWQRSQGHTMNMCRLSLGIIKQFSREDTPATGCSERAGLMENLLTSAVICSFLSGENNDNIVETIRILITGQVIVYNERFSRRLPDTSYQTTLVGGKDGEIKPQKSSSFAGPGEIRIVRRITPQALQAASKAFEDFRTFQDAGMSFEEIMAAASDGPVVVLMSHPTTKSIALIILPDTFAVIELPIKYETLKKLNSSLRSSTTTTTSNNQIIPSTTPGHIKKSKFVQRRDNYANNMPGPSKPKTRVDDWEEVTMKVDPPTHRRPCELGIDEILEVLWEEVVRPVVFEVLSKKGETKGKLKMPGAPPLQDRSRIWWCCMGEFTSLPIHAAGVYQGSKTTRICTSDFFVSSYTPTLESLVNARQRQNAPKAAILTFIDPPPSNASRTRMRSEREMRKTLQSVPRDKLIDIRTSIIPAYDDSKTLAQRLPDASILHLVCNGKYDHSVPMRSGFTISNGQMVTLEQMSKSYLPHANIALLQMHKVETNSGDLDSLNGFMNLTYLMLSLGFRSVLAAKWEMNEEDQVTIMRAAYKNLLQKYPNVSMAEVIDDVVRDLRERNGFPASRWAALVHVGI</sequence>
<keyword evidence="4" id="KW-1185">Reference proteome</keyword>
<evidence type="ECO:0000313" key="3">
    <source>
        <dbReference type="EMBL" id="KAJ3488513.1"/>
    </source>
</evidence>
<dbReference type="Proteomes" id="UP001212997">
    <property type="component" value="Unassembled WGS sequence"/>
</dbReference>
<gene>
    <name evidence="3" type="ORF">NLI96_g2793</name>
</gene>
<organism evidence="3 4">
    <name type="scientific">Meripilus lineatus</name>
    <dbReference type="NCBI Taxonomy" id="2056292"/>
    <lineage>
        <taxon>Eukaryota</taxon>
        <taxon>Fungi</taxon>
        <taxon>Dikarya</taxon>
        <taxon>Basidiomycota</taxon>
        <taxon>Agaricomycotina</taxon>
        <taxon>Agaricomycetes</taxon>
        <taxon>Polyporales</taxon>
        <taxon>Meripilaceae</taxon>
        <taxon>Meripilus</taxon>
    </lineage>
</organism>
<protein>
    <recommendedName>
        <fullName evidence="2">CHAT domain-containing protein</fullName>
    </recommendedName>
</protein>
<feature type="compositionally biased region" description="Polar residues" evidence="1">
    <location>
        <begin position="1"/>
        <end position="10"/>
    </location>
</feature>
<dbReference type="EMBL" id="JANAWD010000065">
    <property type="protein sequence ID" value="KAJ3488513.1"/>
    <property type="molecule type" value="Genomic_DNA"/>
</dbReference>
<feature type="region of interest" description="Disordered" evidence="1">
    <location>
        <begin position="855"/>
        <end position="879"/>
    </location>
</feature>